<dbReference type="InParanoid" id="A0A084R0V5"/>
<name>A0A084R0V5_STAC4</name>
<protein>
    <submittedName>
        <fullName evidence="2">Uncharacterized protein</fullName>
    </submittedName>
</protein>
<dbReference type="Proteomes" id="UP000028524">
    <property type="component" value="Unassembled WGS sequence"/>
</dbReference>
<dbReference type="HOGENOM" id="CLU_064776_0_0_1"/>
<evidence type="ECO:0000256" key="1">
    <source>
        <dbReference type="SAM" id="MobiDB-lite"/>
    </source>
</evidence>
<reference evidence="2 3" key="1">
    <citation type="journal article" date="2014" name="BMC Genomics">
        <title>Comparative genome sequencing reveals chemotype-specific gene clusters in the toxigenic black mold Stachybotrys.</title>
        <authorList>
            <person name="Semeiks J."/>
            <person name="Borek D."/>
            <person name="Otwinowski Z."/>
            <person name="Grishin N.V."/>
        </authorList>
    </citation>
    <scope>NUCLEOTIDE SEQUENCE [LARGE SCALE GENOMIC DNA]</scope>
    <source>
        <strain evidence="2 3">IBT 40285</strain>
    </source>
</reference>
<evidence type="ECO:0000313" key="2">
    <source>
        <dbReference type="EMBL" id="KFA69840.1"/>
    </source>
</evidence>
<evidence type="ECO:0000313" key="3">
    <source>
        <dbReference type="Proteomes" id="UP000028524"/>
    </source>
</evidence>
<sequence length="350" mass="39203">MANQLAVVKTSFYTQHNLKHAAEEDPQTPSSKHPRMSKPTSIHGILRRNARQRLYVRPLKWTAQHLHLLGCEFISRDRACKDREAHQLEKEEKAAVDQRLLHSITEATKCMSPGNLCKGASIGCILDNYGLKETSYSRIPFDFAERPVCRLRTNGIFAPAGTAPAALAFLDLYDVRNRRHTSFLGGIGRQFNPPAVRLAFKKLARLRPNHVAHDPYIAAVLISLAQGLRYEATVGSQTPPANGAPISPPREPVEVPRMASSLKVNSSGQSSLKLETRQVFLLATFESNLYVYDAVFPDAFLDRLDKPSEPSYLETVSIHYSCIPFSSEKRIDRAVEKITTSIHKDYRKGI</sequence>
<dbReference type="AlphaFoldDB" id="A0A084R0V5"/>
<keyword evidence="3" id="KW-1185">Reference proteome</keyword>
<proteinExistence type="predicted"/>
<dbReference type="OMA" id="PHEAVAC"/>
<dbReference type="EMBL" id="KL659358">
    <property type="protein sequence ID" value="KFA69840.1"/>
    <property type="molecule type" value="Genomic_DNA"/>
</dbReference>
<organism evidence="2 3">
    <name type="scientific">Stachybotrys chlorohalonatus (strain IBT 40285)</name>
    <dbReference type="NCBI Taxonomy" id="1283841"/>
    <lineage>
        <taxon>Eukaryota</taxon>
        <taxon>Fungi</taxon>
        <taxon>Dikarya</taxon>
        <taxon>Ascomycota</taxon>
        <taxon>Pezizomycotina</taxon>
        <taxon>Sordariomycetes</taxon>
        <taxon>Hypocreomycetidae</taxon>
        <taxon>Hypocreales</taxon>
        <taxon>Stachybotryaceae</taxon>
        <taxon>Stachybotrys</taxon>
    </lineage>
</organism>
<feature type="region of interest" description="Disordered" evidence="1">
    <location>
        <begin position="17"/>
        <end position="43"/>
    </location>
</feature>
<dbReference type="OrthoDB" id="5343483at2759"/>
<accession>A0A084R0V5</accession>
<gene>
    <name evidence="2" type="ORF">S40285_09988</name>
</gene>